<dbReference type="EMBL" id="CVRI01000015">
    <property type="protein sequence ID" value="CRK90006.1"/>
    <property type="molecule type" value="Genomic_DNA"/>
</dbReference>
<dbReference type="CDD" id="cd04369">
    <property type="entry name" value="Bromodomain"/>
    <property type="match status" value="1"/>
</dbReference>
<feature type="compositionally biased region" description="Polar residues" evidence="4">
    <location>
        <begin position="239"/>
        <end position="261"/>
    </location>
</feature>
<organism evidence="6 7">
    <name type="scientific">Clunio marinus</name>
    <dbReference type="NCBI Taxonomy" id="568069"/>
    <lineage>
        <taxon>Eukaryota</taxon>
        <taxon>Metazoa</taxon>
        <taxon>Ecdysozoa</taxon>
        <taxon>Arthropoda</taxon>
        <taxon>Hexapoda</taxon>
        <taxon>Insecta</taxon>
        <taxon>Pterygota</taxon>
        <taxon>Neoptera</taxon>
        <taxon>Endopterygota</taxon>
        <taxon>Diptera</taxon>
        <taxon>Nematocera</taxon>
        <taxon>Chironomoidea</taxon>
        <taxon>Chironomidae</taxon>
        <taxon>Clunio</taxon>
    </lineage>
</organism>
<dbReference type="AlphaFoldDB" id="A0A1J1HU33"/>
<feature type="region of interest" description="Disordered" evidence="4">
    <location>
        <begin position="196"/>
        <end position="283"/>
    </location>
</feature>
<feature type="compositionally biased region" description="Basic and acidic residues" evidence="4">
    <location>
        <begin position="635"/>
        <end position="655"/>
    </location>
</feature>
<feature type="compositionally biased region" description="Low complexity" evidence="4">
    <location>
        <begin position="212"/>
        <end position="238"/>
    </location>
</feature>
<protein>
    <submittedName>
        <fullName evidence="6">CLUMA_CG003732, isoform A</fullName>
    </submittedName>
</protein>
<feature type="compositionally biased region" description="Low complexity" evidence="4">
    <location>
        <begin position="262"/>
        <end position="283"/>
    </location>
</feature>
<sequence>MSTKHNLIQERLNLKRAPLDEWNTHEQLCLASAVACSGDQNWMSVSRALKQIVNDYSSRPPDWFISKSCATQYGKLLESVETPKRKKRTASERDQPIETPSTPVESLVKKLTNERILELKKAIAEDQRDFAKLKEEILFLQSDTMDEARIYEMWNEIEQEEVKKEQEQVRYNQWLEERERKKLEIERQWRPNYGLKAQNIKVQKPTTEEESSSPQQQQQQAGTSSSPSPLLTSLLKSSQANQMPIQPSNTSRSAPTITNLLTGTSSSTSSSNSSPSSFITQSSSTNAQNNLINASVSVALVPNAIINHSASVQIPVSQTAPTLITLLDKKLSTVSATSQSSLCSSSDPSTNEKQQLMLSISVPEGSGKDGSDVKDEDEDILVDFNLITQNLDDDDLEDINAIIMNPEILEDKITDHEPSIKDVDDSSQATSTDDYDKLKIKQLVENFAGSSEVEQSSIRGENIQEHVMITPVNNEGSEVMQIQSEAETSNPTSVELIEPTESNDSKQSPIHDEKVMIISDESSNTNDTKKEELSEKMETGEAEESQSVKSSIADDVKDGSGEDSTIKDLRVFEGLQESDENSALSEKHPKAQTTTVYQLDDSDEDLLFEDAKENQEASLIKPPIKDQQKFEIKEPEKVVEIQDPKPKTVEVEEITRSGCSADSDDEILEVKVSRSIGRKKAADTLKADTPRNSTRSRDQSENDDKDSTPIRTRSRHSSSTGRASDQPKPLYNFSKEQDHSMWKERWDDCLKTLQKHKDYSTVVDNKVIPDDTCKSIILTPMNIKTVQKNIENHFSTLPGDIKKDFALMCTNIIMLNKKGSKFNDLVHQFMKDAMEIIDSNLEVEEAYKSYRKQIKKKH</sequence>
<proteinExistence type="predicted"/>
<evidence type="ECO:0000256" key="1">
    <source>
        <dbReference type="ARBA" id="ARBA00023117"/>
    </source>
</evidence>
<feature type="coiled-coil region" evidence="3">
    <location>
        <begin position="116"/>
        <end position="184"/>
    </location>
</feature>
<dbReference type="PANTHER" id="PTHR15398">
    <property type="entry name" value="BROMODOMAIN-CONTAINING PROTEIN 8"/>
    <property type="match status" value="1"/>
</dbReference>
<feature type="compositionally biased region" description="Basic and acidic residues" evidence="4">
    <location>
        <begin position="527"/>
        <end position="539"/>
    </location>
</feature>
<keyword evidence="1 2" id="KW-0103">Bromodomain</keyword>
<evidence type="ECO:0000313" key="6">
    <source>
        <dbReference type="EMBL" id="CRK90006.1"/>
    </source>
</evidence>
<dbReference type="PROSITE" id="PS50014">
    <property type="entry name" value="BROMODOMAIN_2"/>
    <property type="match status" value="1"/>
</dbReference>
<accession>A0A1J1HU33</accession>
<gene>
    <name evidence="6" type="ORF">CLUMA_CG003732</name>
</gene>
<evidence type="ECO:0000256" key="4">
    <source>
        <dbReference type="SAM" id="MobiDB-lite"/>
    </source>
</evidence>
<dbReference type="InterPro" id="IPR001487">
    <property type="entry name" value="Bromodomain"/>
</dbReference>
<dbReference type="OrthoDB" id="1742084at2759"/>
<feature type="compositionally biased region" description="Basic and acidic residues" evidence="4">
    <location>
        <begin position="552"/>
        <end position="571"/>
    </location>
</feature>
<evidence type="ECO:0000313" key="7">
    <source>
        <dbReference type="Proteomes" id="UP000183832"/>
    </source>
</evidence>
<dbReference type="SUPFAM" id="SSF47370">
    <property type="entry name" value="Bromodomain"/>
    <property type="match status" value="1"/>
</dbReference>
<dbReference type="Pfam" id="PF00439">
    <property type="entry name" value="Bromodomain"/>
    <property type="match status" value="1"/>
</dbReference>
<dbReference type="Gene3D" id="1.20.920.10">
    <property type="entry name" value="Bromodomain-like"/>
    <property type="match status" value="1"/>
</dbReference>
<keyword evidence="7" id="KW-1185">Reference proteome</keyword>
<evidence type="ECO:0000259" key="5">
    <source>
        <dbReference type="PROSITE" id="PS50014"/>
    </source>
</evidence>
<dbReference type="PANTHER" id="PTHR15398:SF4">
    <property type="entry name" value="BROMODOMAIN-CONTAINING PROTEIN 8 ISOFORM X1"/>
    <property type="match status" value="1"/>
</dbReference>
<evidence type="ECO:0000256" key="3">
    <source>
        <dbReference type="SAM" id="Coils"/>
    </source>
</evidence>
<dbReference type="STRING" id="568069.A0A1J1HU33"/>
<evidence type="ECO:0000256" key="2">
    <source>
        <dbReference type="PROSITE-ProRule" id="PRU00035"/>
    </source>
</evidence>
<feature type="compositionally biased region" description="Polar residues" evidence="4">
    <location>
        <begin position="484"/>
        <end position="493"/>
    </location>
</feature>
<dbReference type="GO" id="GO:0035267">
    <property type="term" value="C:NuA4 histone acetyltransferase complex"/>
    <property type="evidence" value="ECO:0007669"/>
    <property type="project" value="TreeGrafter"/>
</dbReference>
<feature type="region of interest" description="Disordered" evidence="4">
    <location>
        <begin position="82"/>
        <end position="104"/>
    </location>
</feature>
<dbReference type="Proteomes" id="UP000183832">
    <property type="component" value="Unassembled WGS sequence"/>
</dbReference>
<feature type="region of interest" description="Disordered" evidence="4">
    <location>
        <begin position="678"/>
        <end position="732"/>
    </location>
</feature>
<reference evidence="6 7" key="1">
    <citation type="submission" date="2015-04" db="EMBL/GenBank/DDBJ databases">
        <authorList>
            <person name="Syromyatnikov M.Y."/>
            <person name="Popov V.N."/>
        </authorList>
    </citation>
    <scope>NUCLEOTIDE SEQUENCE [LARGE SCALE GENOMIC DNA]</scope>
</reference>
<keyword evidence="3" id="KW-0175">Coiled coil</keyword>
<feature type="region of interest" description="Disordered" evidence="4">
    <location>
        <begin position="484"/>
        <end position="599"/>
    </location>
</feature>
<name>A0A1J1HU33_9DIPT</name>
<feature type="region of interest" description="Disordered" evidence="4">
    <location>
        <begin position="635"/>
        <end position="657"/>
    </location>
</feature>
<dbReference type="InterPro" id="IPR036427">
    <property type="entry name" value="Bromodomain-like_sf"/>
</dbReference>
<feature type="compositionally biased region" description="Basic and acidic residues" evidence="4">
    <location>
        <begin position="680"/>
        <end position="708"/>
    </location>
</feature>
<feature type="domain" description="Bromo" evidence="5">
    <location>
        <begin position="776"/>
        <end position="823"/>
    </location>
</feature>